<dbReference type="PROSITE" id="PS50977">
    <property type="entry name" value="HTH_TETR_2"/>
    <property type="match status" value="1"/>
</dbReference>
<keyword evidence="7" id="KW-1185">Reference proteome</keyword>
<feature type="DNA-binding region" description="H-T-H motif" evidence="4">
    <location>
        <begin position="37"/>
        <end position="56"/>
    </location>
</feature>
<dbReference type="PANTHER" id="PTHR30055:SF238">
    <property type="entry name" value="MYCOFACTOCIN BIOSYNTHESIS TRANSCRIPTIONAL REGULATOR MFTR-RELATED"/>
    <property type="match status" value="1"/>
</dbReference>
<sequence length="180" mass="19752">MPKLWEHTIASHRSAVHEAILDAAAALVAERGVTGVTMAEVAQRAGVGRATLYKYFGDVDAVLSAWHRRQVGVHLQQLEDVWQRTHRIDDVLEAYAFIRHEHPSTTAPSIHRQQHVDHARDQLIDFVAERLGDVRSDVPKKELAAYAVHALNAAGAAPSKAAVRRLVAVTLSGLRGEAGR</sequence>
<dbReference type="EMBL" id="VFMM01000001">
    <property type="protein sequence ID" value="TQJ17036.1"/>
    <property type="molecule type" value="Genomic_DNA"/>
</dbReference>
<accession>A0A542EP96</accession>
<keyword evidence="1" id="KW-0805">Transcription regulation</keyword>
<gene>
    <name evidence="6" type="ORF">FB475_1147</name>
</gene>
<proteinExistence type="predicted"/>
<evidence type="ECO:0000259" key="5">
    <source>
        <dbReference type="PROSITE" id="PS50977"/>
    </source>
</evidence>
<dbReference type="GO" id="GO:0000976">
    <property type="term" value="F:transcription cis-regulatory region binding"/>
    <property type="evidence" value="ECO:0007669"/>
    <property type="project" value="TreeGrafter"/>
</dbReference>
<evidence type="ECO:0000256" key="1">
    <source>
        <dbReference type="ARBA" id="ARBA00023015"/>
    </source>
</evidence>
<evidence type="ECO:0000256" key="2">
    <source>
        <dbReference type="ARBA" id="ARBA00023125"/>
    </source>
</evidence>
<dbReference type="OrthoDB" id="4709704at2"/>
<dbReference type="Pfam" id="PF00440">
    <property type="entry name" value="TetR_N"/>
    <property type="match status" value="1"/>
</dbReference>
<dbReference type="PRINTS" id="PR00455">
    <property type="entry name" value="HTHTETR"/>
</dbReference>
<feature type="domain" description="HTH tetR-type" evidence="5">
    <location>
        <begin position="14"/>
        <end position="74"/>
    </location>
</feature>
<dbReference type="InterPro" id="IPR050109">
    <property type="entry name" value="HTH-type_TetR-like_transc_reg"/>
</dbReference>
<comment type="caution">
    <text evidence="6">The sequence shown here is derived from an EMBL/GenBank/DDBJ whole genome shotgun (WGS) entry which is preliminary data.</text>
</comment>
<organism evidence="6 7">
    <name type="scientific">Kribbella jejuensis</name>
    <dbReference type="NCBI Taxonomy" id="236068"/>
    <lineage>
        <taxon>Bacteria</taxon>
        <taxon>Bacillati</taxon>
        <taxon>Actinomycetota</taxon>
        <taxon>Actinomycetes</taxon>
        <taxon>Propionibacteriales</taxon>
        <taxon>Kribbellaceae</taxon>
        <taxon>Kribbella</taxon>
    </lineage>
</organism>
<dbReference type="RefSeq" id="WP_141853185.1">
    <property type="nucleotide sequence ID" value="NZ_BAAAKA010000021.1"/>
</dbReference>
<evidence type="ECO:0000313" key="7">
    <source>
        <dbReference type="Proteomes" id="UP000316298"/>
    </source>
</evidence>
<dbReference type="PANTHER" id="PTHR30055">
    <property type="entry name" value="HTH-TYPE TRANSCRIPTIONAL REGULATOR RUTR"/>
    <property type="match status" value="1"/>
</dbReference>
<name>A0A542EP96_9ACTN</name>
<dbReference type="SUPFAM" id="SSF46689">
    <property type="entry name" value="Homeodomain-like"/>
    <property type="match status" value="1"/>
</dbReference>
<dbReference type="InterPro" id="IPR009057">
    <property type="entry name" value="Homeodomain-like_sf"/>
</dbReference>
<keyword evidence="3" id="KW-0804">Transcription</keyword>
<evidence type="ECO:0000256" key="3">
    <source>
        <dbReference type="ARBA" id="ARBA00023163"/>
    </source>
</evidence>
<protein>
    <submittedName>
        <fullName evidence="6">TetR family transcriptional regulator</fullName>
    </submittedName>
</protein>
<dbReference type="InterPro" id="IPR001647">
    <property type="entry name" value="HTH_TetR"/>
</dbReference>
<dbReference type="Proteomes" id="UP000316298">
    <property type="component" value="Unassembled WGS sequence"/>
</dbReference>
<dbReference type="GO" id="GO:0003700">
    <property type="term" value="F:DNA-binding transcription factor activity"/>
    <property type="evidence" value="ECO:0007669"/>
    <property type="project" value="TreeGrafter"/>
</dbReference>
<reference evidence="6 7" key="1">
    <citation type="submission" date="2019-06" db="EMBL/GenBank/DDBJ databases">
        <title>Sequencing the genomes of 1000 actinobacteria strains.</title>
        <authorList>
            <person name="Klenk H.-P."/>
        </authorList>
    </citation>
    <scope>NUCLEOTIDE SEQUENCE [LARGE SCALE GENOMIC DNA]</scope>
    <source>
        <strain evidence="6 7">DSM 17305</strain>
    </source>
</reference>
<dbReference type="AlphaFoldDB" id="A0A542EP96"/>
<keyword evidence="2 4" id="KW-0238">DNA-binding</keyword>
<dbReference type="Gene3D" id="1.10.357.10">
    <property type="entry name" value="Tetracycline Repressor, domain 2"/>
    <property type="match status" value="1"/>
</dbReference>
<evidence type="ECO:0000313" key="6">
    <source>
        <dbReference type="EMBL" id="TQJ17036.1"/>
    </source>
</evidence>
<evidence type="ECO:0000256" key="4">
    <source>
        <dbReference type="PROSITE-ProRule" id="PRU00335"/>
    </source>
</evidence>